<gene>
    <name evidence="2" type="ORF">G3I18_02735</name>
</gene>
<name>A0A9X5H8W0_9ACTN</name>
<feature type="transmembrane region" description="Helical" evidence="1">
    <location>
        <begin position="159"/>
        <end position="185"/>
    </location>
</feature>
<protein>
    <recommendedName>
        <fullName evidence="4">DUF3592 domain-containing protein</fullName>
    </recommendedName>
</protein>
<feature type="transmembrane region" description="Helical" evidence="1">
    <location>
        <begin position="48"/>
        <end position="70"/>
    </location>
</feature>
<keyword evidence="3" id="KW-1185">Reference proteome</keyword>
<dbReference type="EMBL" id="JAAGNA010000097">
    <property type="protein sequence ID" value="NEC47507.1"/>
    <property type="molecule type" value="Genomic_DNA"/>
</dbReference>
<dbReference type="PANTHER" id="PTHR42305:SF1">
    <property type="entry name" value="MEMBRANE PROTEIN RV1733C-RELATED"/>
    <property type="match status" value="1"/>
</dbReference>
<keyword evidence="1" id="KW-1133">Transmembrane helix</keyword>
<reference evidence="2 3" key="1">
    <citation type="submission" date="2020-01" db="EMBL/GenBank/DDBJ databases">
        <title>Insect and environment-associated Actinomycetes.</title>
        <authorList>
            <person name="Currrie C."/>
            <person name="Chevrette M."/>
            <person name="Carlson C."/>
            <person name="Stubbendieck R."/>
            <person name="Wendt-Pienkowski E."/>
        </authorList>
    </citation>
    <scope>NUCLEOTIDE SEQUENCE [LARGE SCALE GENOMIC DNA]</scope>
    <source>
        <strain evidence="2 3">SID8189</strain>
    </source>
</reference>
<dbReference type="Proteomes" id="UP000471745">
    <property type="component" value="Unassembled WGS sequence"/>
</dbReference>
<dbReference type="InterPro" id="IPR039708">
    <property type="entry name" value="MT1774/Rv1733c-like"/>
</dbReference>
<keyword evidence="1" id="KW-0812">Transmembrane</keyword>
<comment type="caution">
    <text evidence="2">The sequence shown here is derived from an EMBL/GenBank/DDBJ whole genome shotgun (WGS) entry which is preliminary data.</text>
</comment>
<organism evidence="2 3">
    <name type="scientific">Actinospica acidiphila</name>
    <dbReference type="NCBI Taxonomy" id="304899"/>
    <lineage>
        <taxon>Bacteria</taxon>
        <taxon>Bacillati</taxon>
        <taxon>Actinomycetota</taxon>
        <taxon>Actinomycetes</taxon>
        <taxon>Catenulisporales</taxon>
        <taxon>Actinospicaceae</taxon>
        <taxon>Actinospica</taxon>
    </lineage>
</organism>
<dbReference type="AlphaFoldDB" id="A0A9X5H8W0"/>
<sequence>MTSARADCQIRRSYGRGGGAVGVHGSARKWLWRWRSNPLRRHDDIIEAWLVLVMWAVIVGGGAVAGLVTAQTAQDGFARERAELNPVRAVVLTNAVRSPASDESSAYRTSATVRWPHSDGTYRTGRTLVSNQVQPGAHVTVWVDARDKLASPPAGPVDALVSSVLLGLGSASILAGAAFGTASLARRRLDRRRMAQWDAEWRLVGPRWSQRAG</sequence>
<evidence type="ECO:0000313" key="3">
    <source>
        <dbReference type="Proteomes" id="UP000471745"/>
    </source>
</evidence>
<keyword evidence="1" id="KW-0472">Membrane</keyword>
<proteinExistence type="predicted"/>
<dbReference type="PANTHER" id="PTHR42305">
    <property type="entry name" value="MEMBRANE PROTEIN RV1733C-RELATED"/>
    <property type="match status" value="1"/>
</dbReference>
<evidence type="ECO:0000256" key="1">
    <source>
        <dbReference type="SAM" id="Phobius"/>
    </source>
</evidence>
<evidence type="ECO:0008006" key="4">
    <source>
        <dbReference type="Google" id="ProtNLM"/>
    </source>
</evidence>
<accession>A0A9X5H8W0</accession>
<evidence type="ECO:0000313" key="2">
    <source>
        <dbReference type="EMBL" id="NEC47507.1"/>
    </source>
</evidence>